<dbReference type="Gene3D" id="3.30.420.10">
    <property type="entry name" value="Ribonuclease H-like superfamily/Ribonuclease H"/>
    <property type="match status" value="1"/>
</dbReference>
<gene>
    <name evidence="1" type="ORF">TNCV_2485931</name>
</gene>
<comment type="caution">
    <text evidence="1">The sequence shown here is derived from an EMBL/GenBank/DDBJ whole genome shotgun (WGS) entry which is preliminary data.</text>
</comment>
<sequence>MVLRIGISTFADLVHSSRVGITFRHLDNTNYRKTYSEDSVLGRFWLPSGYGHELMAAVLKELMHIKSLEVQCRPIGTPRKDIQSVEDQSLYVSVGKKFGARGAWSGVVLVTSLWLQISKSFTIRSRVVLKREVAEQSCRVYRGVELGCETLKIVCSNLKKSATETYEMLKHVYGTERKIFSGIKISEKVPKCQSSGRPQTSHTAENIEKFSATVRKNMLQTTVLPHSPYSSDFAPCSFRIFLELASHLQSSRFQSSDKSIVG</sequence>
<dbReference type="AlphaFoldDB" id="A0A8X7BB86"/>
<accession>A0A8X7BB86</accession>
<dbReference type="EMBL" id="BMAU01021371">
    <property type="protein sequence ID" value="GFY25473.1"/>
    <property type="molecule type" value="Genomic_DNA"/>
</dbReference>
<keyword evidence="2" id="KW-1185">Reference proteome</keyword>
<organism evidence="1 2">
    <name type="scientific">Trichonephila clavipes</name>
    <name type="common">Golden silk orbweaver</name>
    <name type="synonym">Nephila clavipes</name>
    <dbReference type="NCBI Taxonomy" id="2585209"/>
    <lineage>
        <taxon>Eukaryota</taxon>
        <taxon>Metazoa</taxon>
        <taxon>Ecdysozoa</taxon>
        <taxon>Arthropoda</taxon>
        <taxon>Chelicerata</taxon>
        <taxon>Arachnida</taxon>
        <taxon>Araneae</taxon>
        <taxon>Araneomorphae</taxon>
        <taxon>Entelegynae</taxon>
        <taxon>Araneoidea</taxon>
        <taxon>Nephilidae</taxon>
        <taxon>Trichonephila</taxon>
    </lineage>
</organism>
<protein>
    <submittedName>
        <fullName evidence="1">Uncharacterized protein</fullName>
    </submittedName>
</protein>
<evidence type="ECO:0000313" key="1">
    <source>
        <dbReference type="EMBL" id="GFY25473.1"/>
    </source>
</evidence>
<proteinExistence type="predicted"/>
<reference evidence="1" key="1">
    <citation type="submission" date="2020-08" db="EMBL/GenBank/DDBJ databases">
        <title>Multicomponent nature underlies the extraordinary mechanical properties of spider dragline silk.</title>
        <authorList>
            <person name="Kono N."/>
            <person name="Nakamura H."/>
            <person name="Mori M."/>
            <person name="Yoshida Y."/>
            <person name="Ohtoshi R."/>
            <person name="Malay A.D."/>
            <person name="Moran D.A.P."/>
            <person name="Tomita M."/>
            <person name="Numata K."/>
            <person name="Arakawa K."/>
        </authorList>
    </citation>
    <scope>NUCLEOTIDE SEQUENCE</scope>
</reference>
<evidence type="ECO:0000313" key="2">
    <source>
        <dbReference type="Proteomes" id="UP000887159"/>
    </source>
</evidence>
<dbReference type="InterPro" id="IPR036397">
    <property type="entry name" value="RNaseH_sf"/>
</dbReference>
<name>A0A8X7BB86_TRICX</name>
<dbReference type="Proteomes" id="UP000887159">
    <property type="component" value="Unassembled WGS sequence"/>
</dbReference>
<dbReference type="GO" id="GO:0003676">
    <property type="term" value="F:nucleic acid binding"/>
    <property type="evidence" value="ECO:0007669"/>
    <property type="project" value="InterPro"/>
</dbReference>